<dbReference type="Proteomes" id="UP000224915">
    <property type="component" value="Unassembled WGS sequence"/>
</dbReference>
<dbReference type="GO" id="GO:0006166">
    <property type="term" value="P:purine ribonucleoside salvage"/>
    <property type="evidence" value="ECO:0007669"/>
    <property type="project" value="UniProtKB-KW"/>
</dbReference>
<proteinExistence type="inferred from homology"/>
<dbReference type="GO" id="GO:0032264">
    <property type="term" value="P:IMP salvage"/>
    <property type="evidence" value="ECO:0007669"/>
    <property type="project" value="UniProtKB-UniRule"/>
</dbReference>
<keyword evidence="8" id="KW-0630">Potassium</keyword>
<dbReference type="SUPFAM" id="SSF51412">
    <property type="entry name" value="Inosine monophosphate dehydrogenase (IMPDH)"/>
    <property type="match status" value="1"/>
</dbReference>
<dbReference type="FunFam" id="3.20.20.70:FF:000424">
    <property type="entry name" value="Inosine-5'-monophosphate dehydrogenase 2"/>
    <property type="match status" value="1"/>
</dbReference>
<evidence type="ECO:0000256" key="8">
    <source>
        <dbReference type="PIRSR" id="PIRSR000130-4"/>
    </source>
</evidence>
<dbReference type="SUPFAM" id="SSF54631">
    <property type="entry name" value="CBS-domain pair"/>
    <property type="match status" value="1"/>
</dbReference>
<dbReference type="HAMAP" id="MF_02250">
    <property type="entry name" value="GMPR_GuaB1"/>
    <property type="match status" value="1"/>
</dbReference>
<keyword evidence="1 6" id="KW-0660">Purine salvage</keyword>
<evidence type="ECO:0000313" key="11">
    <source>
        <dbReference type="EMBL" id="PFG19560.1"/>
    </source>
</evidence>
<evidence type="ECO:0000259" key="9">
    <source>
        <dbReference type="Pfam" id="PF00478"/>
    </source>
</evidence>
<evidence type="ECO:0000256" key="5">
    <source>
        <dbReference type="ARBA" id="ARBA00023122"/>
    </source>
</evidence>
<dbReference type="InterPro" id="IPR013785">
    <property type="entry name" value="Aldolase_TIM"/>
</dbReference>
<feature type="binding site" description="in other chain" evidence="8">
    <location>
        <position position="340"/>
    </location>
    <ligand>
        <name>K(+)</name>
        <dbReference type="ChEBI" id="CHEBI:29103"/>
        <note>ligand shared between two tetrameric partners</note>
    </ligand>
</feature>
<evidence type="ECO:0000256" key="4">
    <source>
        <dbReference type="ARBA" id="ARBA00023002"/>
    </source>
</evidence>
<dbReference type="PANTHER" id="PTHR43170">
    <property type="entry name" value="GMP REDUCTASE"/>
    <property type="match status" value="1"/>
</dbReference>
<comment type="cofactor">
    <cofactor evidence="6">
        <name>a monovalent cation</name>
        <dbReference type="ChEBI" id="CHEBI:60242"/>
    </cofactor>
</comment>
<dbReference type="InterPro" id="IPR050139">
    <property type="entry name" value="GMP_reductase"/>
</dbReference>
<dbReference type="InterPro" id="IPR005990">
    <property type="entry name" value="IMP_DH"/>
</dbReference>
<feature type="binding site" evidence="6">
    <location>
        <begin position="283"/>
        <end position="285"/>
    </location>
    <ligand>
        <name>NADP(+)</name>
        <dbReference type="ChEBI" id="CHEBI:58349"/>
    </ligand>
</feature>
<comment type="caution">
    <text evidence="11">The sequence shown here is derived from an EMBL/GenBank/DDBJ whole genome shotgun (WGS) entry which is preliminary data.</text>
</comment>
<dbReference type="EC" id="1.7.1.7" evidence="6"/>
<comment type="catalytic activity">
    <reaction evidence="6">
        <text>IMP + NH4(+) + NADP(+) = GMP + NADPH + 2 H(+)</text>
        <dbReference type="Rhea" id="RHEA:17185"/>
        <dbReference type="ChEBI" id="CHEBI:15378"/>
        <dbReference type="ChEBI" id="CHEBI:28938"/>
        <dbReference type="ChEBI" id="CHEBI:57783"/>
        <dbReference type="ChEBI" id="CHEBI:58053"/>
        <dbReference type="ChEBI" id="CHEBI:58115"/>
        <dbReference type="ChEBI" id="CHEBI:58349"/>
        <dbReference type="EC" id="1.7.1.7"/>
    </reaction>
</comment>
<dbReference type="CDD" id="cd00381">
    <property type="entry name" value="IMPDH"/>
    <property type="match status" value="1"/>
</dbReference>
<dbReference type="InterPro" id="IPR001093">
    <property type="entry name" value="IMP_DH_GMPRt"/>
</dbReference>
<name>A0A2A9D137_9MICO</name>
<dbReference type="InterPro" id="IPR000644">
    <property type="entry name" value="CBS_dom"/>
</dbReference>
<evidence type="ECO:0000313" key="12">
    <source>
        <dbReference type="Proteomes" id="UP000224915"/>
    </source>
</evidence>
<comment type="pathway">
    <text evidence="6">Purine metabolism; IMP biosynthesis via salvage pathway.</text>
</comment>
<keyword evidence="2" id="KW-0677">Repeat</keyword>
<feature type="active site" description="Thioimidate intermediate" evidence="6">
    <location>
        <position position="340"/>
    </location>
</feature>
<feature type="domain" description="IMP dehydrogenase/GMP reductase" evidence="9">
    <location>
        <begin position="46"/>
        <end position="511"/>
    </location>
</feature>
<dbReference type="SMART" id="SM01240">
    <property type="entry name" value="IMPDH"/>
    <property type="match status" value="1"/>
</dbReference>
<feature type="domain" description="CBS" evidence="10">
    <location>
        <begin position="133"/>
        <end position="172"/>
    </location>
</feature>
<evidence type="ECO:0000256" key="1">
    <source>
        <dbReference type="ARBA" id="ARBA00022726"/>
    </source>
</evidence>
<dbReference type="NCBIfam" id="TIGR01303">
    <property type="entry name" value="IMP_DH_rel_1"/>
    <property type="match status" value="1"/>
</dbReference>
<protein>
    <recommendedName>
        <fullName evidence="6">GMP reductase</fullName>
        <ecNumber evidence="6">1.7.1.7</ecNumber>
    </recommendedName>
    <alternativeName>
        <fullName evidence="6">Guanosine 5'-monophosphate reductase</fullName>
        <shortName evidence="6">GMPR</shortName>
    </alternativeName>
</protein>
<dbReference type="GO" id="GO:0005829">
    <property type="term" value="C:cytosol"/>
    <property type="evidence" value="ECO:0007669"/>
    <property type="project" value="TreeGrafter"/>
</dbReference>
<dbReference type="Pfam" id="PF00571">
    <property type="entry name" value="CBS"/>
    <property type="match status" value="1"/>
</dbReference>
<dbReference type="EMBL" id="PDJD01000001">
    <property type="protein sequence ID" value="PFG19560.1"/>
    <property type="molecule type" value="Genomic_DNA"/>
</dbReference>
<organism evidence="11 12">
    <name type="scientific">Serinibacter salmoneus</name>
    <dbReference type="NCBI Taxonomy" id="556530"/>
    <lineage>
        <taxon>Bacteria</taxon>
        <taxon>Bacillati</taxon>
        <taxon>Actinomycetota</taxon>
        <taxon>Actinomycetes</taxon>
        <taxon>Micrococcales</taxon>
        <taxon>Beutenbergiaceae</taxon>
        <taxon>Serinibacter</taxon>
    </lineage>
</organism>
<evidence type="ECO:0000259" key="10">
    <source>
        <dbReference type="Pfam" id="PF00571"/>
    </source>
</evidence>
<feature type="binding site" evidence="6">
    <location>
        <begin position="333"/>
        <end position="335"/>
    </location>
    <ligand>
        <name>NADP(+)</name>
        <dbReference type="ChEBI" id="CHEBI:58349"/>
    </ligand>
</feature>
<dbReference type="Pfam" id="PF00478">
    <property type="entry name" value="IMPDH"/>
    <property type="match status" value="1"/>
</dbReference>
<feature type="binding site" description="in other chain" evidence="8">
    <location>
        <position position="335"/>
    </location>
    <ligand>
        <name>K(+)</name>
        <dbReference type="ChEBI" id="CHEBI:29103"/>
        <note>ligand shared between two tetrameric partners</note>
    </ligand>
</feature>
<dbReference type="InterPro" id="IPR005991">
    <property type="entry name" value="GUAB1"/>
</dbReference>
<keyword evidence="4 6" id="KW-0560">Oxidoreductase</keyword>
<dbReference type="PIRSF" id="PIRSF000130">
    <property type="entry name" value="IMPDH"/>
    <property type="match status" value="1"/>
</dbReference>
<keyword evidence="7" id="KW-0520">NAD</keyword>
<evidence type="ECO:0000256" key="6">
    <source>
        <dbReference type="HAMAP-Rule" id="MF_02250"/>
    </source>
</evidence>
<reference evidence="11 12" key="1">
    <citation type="submission" date="2017-10" db="EMBL/GenBank/DDBJ databases">
        <title>Sequencing the genomes of 1000 actinobacteria strains.</title>
        <authorList>
            <person name="Klenk H.-P."/>
        </authorList>
    </citation>
    <scope>NUCLEOTIDE SEQUENCE [LARGE SCALE GENOMIC DNA]</scope>
    <source>
        <strain evidence="11 12">DSM 21801</strain>
    </source>
</reference>
<dbReference type="GO" id="GO:0003938">
    <property type="term" value="F:IMP dehydrogenase activity"/>
    <property type="evidence" value="ECO:0007669"/>
    <property type="project" value="InterPro"/>
</dbReference>
<comment type="function">
    <text evidence="6">Involved in the purine-salvage pathway. Catalyzes the NADPH-dependent conversion of GMP to IMP.</text>
</comment>
<evidence type="ECO:0000256" key="2">
    <source>
        <dbReference type="ARBA" id="ARBA00022737"/>
    </source>
</evidence>
<keyword evidence="5" id="KW-0129">CBS domain</keyword>
<gene>
    <name evidence="6" type="primary">guaB1</name>
    <name evidence="11" type="ORF">ATL40_1124</name>
</gene>
<accession>A0A2A9D137</accession>
<keyword evidence="12" id="KW-1185">Reference proteome</keyword>
<evidence type="ECO:0000256" key="3">
    <source>
        <dbReference type="ARBA" id="ARBA00022857"/>
    </source>
</evidence>
<dbReference type="AlphaFoldDB" id="A0A2A9D137"/>
<sequence>MISTARDPGPEDPVTPLTLCDMGHHGTLTYAEGMRFLPGQEPSTDLTYGDVFLVPSRSEVTSRFDVDLTPQDGTGATLPIVAANMTAVTGRRMSETLARRGALAVIPQDVPTEIVAEQVAWLKGRHPVVETAVHVTPRHTVHDALALMTKRSHGMAVVLQDERPVGVVTPVDCQGVDQFTQVGEVMAATPTTIPEATLEQEDAVVRAFEELHHARRKVAPVVRADGTLLGVLTQLGALRSSIYRPALTAQGALRTAAAVGINGDVAANAEALLDAGVDVLVVDTAHGHQEKMLQALAAVRAVSSDAVVVAGNVVTAQGVEDLVGAGASIVKVGVGPGAMCTTRMMTGVGRPQFSAVLECAARARELGAHVWADGGVRHPRDVALALAAGASQVMVGSWFAGTHESPGDLRTDGDGRAYKESFGMASARAVKARTRADSAFQRARKALYEEGISASRMYLDPQRPGVEDLLDSITSGLRSACTYAGASSLAEFHARAVVGVQSAAGYEEGRPLPAGW</sequence>
<evidence type="ECO:0000256" key="7">
    <source>
        <dbReference type="PIRSR" id="PIRSR000130-3"/>
    </source>
</evidence>
<feature type="binding site" description="in other chain" evidence="8">
    <location>
        <position position="337"/>
    </location>
    <ligand>
        <name>K(+)</name>
        <dbReference type="ChEBI" id="CHEBI:29103"/>
        <note>ligand shared between two tetrameric partners</note>
    </ligand>
</feature>
<dbReference type="NCBIfam" id="NF005869">
    <property type="entry name" value="PRK07807.1"/>
    <property type="match status" value="1"/>
</dbReference>
<dbReference type="Gene3D" id="3.20.20.70">
    <property type="entry name" value="Aldolase class I"/>
    <property type="match status" value="1"/>
</dbReference>
<dbReference type="InterPro" id="IPR046342">
    <property type="entry name" value="CBS_dom_sf"/>
</dbReference>
<comment type="similarity">
    <text evidence="6">Belongs to the IMPDH/GMPR family. GuaB1 subfamily.</text>
</comment>
<dbReference type="GO" id="GO:0003920">
    <property type="term" value="F:GMP reductase activity"/>
    <property type="evidence" value="ECO:0007669"/>
    <property type="project" value="UniProtKB-UniRule"/>
</dbReference>
<dbReference type="PANTHER" id="PTHR43170:SF5">
    <property type="entry name" value="GMP REDUCTASE"/>
    <property type="match status" value="1"/>
</dbReference>
<keyword evidence="3 6" id="KW-0521">NADP</keyword>
<feature type="binding site" evidence="7">
    <location>
        <begin position="333"/>
        <end position="335"/>
    </location>
    <ligand>
        <name>NAD(+)</name>
        <dbReference type="ChEBI" id="CHEBI:57540"/>
    </ligand>
</feature>
<feature type="binding site" evidence="7">
    <location>
        <begin position="283"/>
        <end position="285"/>
    </location>
    <ligand>
        <name>NAD(+)</name>
        <dbReference type="ChEBI" id="CHEBI:57540"/>
    </ligand>
</feature>